<dbReference type="PANTHER" id="PTHR30574:SF1">
    <property type="entry name" value="SULPHUR TRANSPORT DOMAIN-CONTAINING PROTEIN"/>
    <property type="match status" value="1"/>
</dbReference>
<comment type="similarity">
    <text evidence="8">Belongs to the TsuA/YedE (TC 9.B.102) family.</text>
</comment>
<dbReference type="RefSeq" id="WP_008063802.1">
    <property type="nucleotide sequence ID" value="NZ_AFHG01000057.1"/>
</dbReference>
<evidence type="ECO:0000313" key="10">
    <source>
        <dbReference type="EMBL" id="EGK70495.1"/>
    </source>
</evidence>
<keyword evidence="5 9" id="KW-0812">Transmembrane</keyword>
<dbReference type="InterPro" id="IPR007272">
    <property type="entry name" value="Sulf_transp_TsuA/YedE"/>
</dbReference>
<feature type="transmembrane region" description="Helical" evidence="9">
    <location>
        <begin position="342"/>
        <end position="361"/>
    </location>
</feature>
<evidence type="ECO:0000256" key="9">
    <source>
        <dbReference type="SAM" id="Phobius"/>
    </source>
</evidence>
<dbReference type="PANTHER" id="PTHR30574">
    <property type="entry name" value="INNER MEMBRANE PROTEIN YEDE"/>
    <property type="match status" value="1"/>
</dbReference>
<feature type="transmembrane region" description="Helical" evidence="9">
    <location>
        <begin position="183"/>
        <end position="202"/>
    </location>
</feature>
<feature type="transmembrane region" description="Helical" evidence="9">
    <location>
        <begin position="273"/>
        <end position="295"/>
    </location>
</feature>
<proteinExistence type="inferred from homology"/>
<evidence type="ECO:0000256" key="2">
    <source>
        <dbReference type="ARBA" id="ARBA00022448"/>
    </source>
</evidence>
<protein>
    <submittedName>
        <fullName evidence="10">Uncharacterized protein</fullName>
    </submittedName>
</protein>
<feature type="transmembrane region" description="Helical" evidence="9">
    <location>
        <begin position="50"/>
        <end position="70"/>
    </location>
</feature>
<dbReference type="AlphaFoldDB" id="F5RG07"/>
<evidence type="ECO:0000313" key="11">
    <source>
        <dbReference type="Proteomes" id="UP000005019"/>
    </source>
</evidence>
<comment type="subcellular location">
    <subcellularLocation>
        <location evidence="1">Cell inner membrane</location>
        <topology evidence="1">Multi-pass membrane protein</topology>
    </subcellularLocation>
</comment>
<evidence type="ECO:0000256" key="3">
    <source>
        <dbReference type="ARBA" id="ARBA00022475"/>
    </source>
</evidence>
<name>F5RG07_METUF</name>
<evidence type="ECO:0000256" key="4">
    <source>
        <dbReference type="ARBA" id="ARBA00022519"/>
    </source>
</evidence>
<keyword evidence="3" id="KW-1003">Cell membrane</keyword>
<keyword evidence="6 9" id="KW-1133">Transmembrane helix</keyword>
<evidence type="ECO:0000256" key="8">
    <source>
        <dbReference type="ARBA" id="ARBA00035655"/>
    </source>
</evidence>
<dbReference type="OrthoDB" id="9794165at2"/>
<evidence type="ECO:0000256" key="7">
    <source>
        <dbReference type="ARBA" id="ARBA00023136"/>
    </source>
</evidence>
<accession>F5RG07</accession>
<keyword evidence="2" id="KW-0813">Transport</keyword>
<evidence type="ECO:0000256" key="5">
    <source>
        <dbReference type="ARBA" id="ARBA00022692"/>
    </source>
</evidence>
<dbReference type="EMBL" id="AFHG01000057">
    <property type="protein sequence ID" value="EGK70495.1"/>
    <property type="molecule type" value="Genomic_DNA"/>
</dbReference>
<sequence>MELNIHTETLLAVFALSVALGALAARTGFCTMGAVSDWINIGDLGRMRSWMLAIAVALAGVAAMESAGVVDLNATFPPYRTPQFAWLRHLLGGLMFGVGMTLASGCGNKTLVRIGGGNLKSLFVLAVAAVTAYRMIYTDSYQALFGWTQSFTIALDAHGIPSQSIGALAAAASGGDAAVLNAWLSWALAGGLAIWAFASADFRRNPDQLLGGIGFGLAVLAGWWLTAGPRAAAWKEWAEFADVVPSRVEAQSYTFVSPMADGLRWLMDPANGALLNFGTMALAGVTFGAFIHALLSRRFRIEWFRSKADLVRHAFGAVLMSCGGVLASGCSVGQGITGLSTLALGALFTLLAVIAGSALTMKATSWWLMRD</sequence>
<organism evidence="10 11">
    <name type="scientific">Methyloversatilis universalis (strain ATCC BAA-1314 / DSM 25237 / JCM 13912 / CCUG 52030 / FAM5)</name>
    <dbReference type="NCBI Taxonomy" id="1000565"/>
    <lineage>
        <taxon>Bacteria</taxon>
        <taxon>Pseudomonadati</taxon>
        <taxon>Pseudomonadota</taxon>
        <taxon>Betaproteobacteria</taxon>
        <taxon>Nitrosomonadales</taxon>
        <taxon>Sterolibacteriaceae</taxon>
        <taxon>Methyloversatilis</taxon>
    </lineage>
</organism>
<comment type="caution">
    <text evidence="10">The sequence shown here is derived from an EMBL/GenBank/DDBJ whole genome shotgun (WGS) entry which is preliminary data.</text>
</comment>
<keyword evidence="7 9" id="KW-0472">Membrane</keyword>
<dbReference type="Proteomes" id="UP000005019">
    <property type="component" value="Unassembled WGS sequence"/>
</dbReference>
<dbReference type="eggNOG" id="COG2391">
    <property type="taxonomic scope" value="Bacteria"/>
</dbReference>
<dbReference type="Pfam" id="PF04143">
    <property type="entry name" value="Sulf_transp"/>
    <property type="match status" value="1"/>
</dbReference>
<reference evidence="10 11" key="1">
    <citation type="journal article" date="2011" name="J. Bacteriol.">
        <title>Genome sequence of Methyloversatilis universalis FAM5T, a methylotrophic representative of the order Rhodocyclales.</title>
        <authorList>
            <person name="Kittichotirat W."/>
            <person name="Good N.M."/>
            <person name="Hall R."/>
            <person name="Bringel F."/>
            <person name="Lajus A."/>
            <person name="Medigue C."/>
            <person name="Smalley N.E."/>
            <person name="Beck D."/>
            <person name="Bumgarner R."/>
            <person name="Vuilleumier S."/>
            <person name="Kalyuzhnaya M.G."/>
        </authorList>
    </citation>
    <scope>NUCLEOTIDE SEQUENCE [LARGE SCALE GENOMIC DNA]</scope>
    <source>
        <strain evidence="11">ATCC BAA-1314 / JCM 13912 / FAM5</strain>
    </source>
</reference>
<feature type="transmembrane region" description="Helical" evidence="9">
    <location>
        <begin position="315"/>
        <end position="336"/>
    </location>
</feature>
<evidence type="ECO:0000256" key="6">
    <source>
        <dbReference type="ARBA" id="ARBA00022989"/>
    </source>
</evidence>
<feature type="transmembrane region" description="Helical" evidence="9">
    <location>
        <begin position="90"/>
        <end position="107"/>
    </location>
</feature>
<evidence type="ECO:0000256" key="1">
    <source>
        <dbReference type="ARBA" id="ARBA00004429"/>
    </source>
</evidence>
<keyword evidence="4" id="KW-0997">Cell inner membrane</keyword>
<feature type="transmembrane region" description="Helical" evidence="9">
    <location>
        <begin position="12"/>
        <end position="29"/>
    </location>
</feature>
<dbReference type="STRING" id="1000565.METUNv1_03400"/>
<dbReference type="GO" id="GO:0005886">
    <property type="term" value="C:plasma membrane"/>
    <property type="evidence" value="ECO:0007669"/>
    <property type="project" value="UniProtKB-SubCell"/>
</dbReference>
<feature type="transmembrane region" description="Helical" evidence="9">
    <location>
        <begin position="209"/>
        <end position="227"/>
    </location>
</feature>
<keyword evidence="11" id="KW-1185">Reference proteome</keyword>
<gene>
    <name evidence="10" type="ORF">METUNv1_03400</name>
</gene>
<feature type="transmembrane region" description="Helical" evidence="9">
    <location>
        <begin position="119"/>
        <end position="137"/>
    </location>
</feature>